<gene>
    <name evidence="1" type="ORF">ACN42_g4724</name>
</gene>
<keyword evidence="2" id="KW-1185">Reference proteome</keyword>
<evidence type="ECO:0000313" key="2">
    <source>
        <dbReference type="Proteomes" id="UP000055045"/>
    </source>
</evidence>
<reference evidence="1 2" key="1">
    <citation type="submission" date="2015-10" db="EMBL/GenBank/DDBJ databases">
        <title>Genome sequencing of Penicillium freii.</title>
        <authorList>
            <person name="Nguyen H.D."/>
            <person name="Visagie C.M."/>
            <person name="Seifert K.A."/>
        </authorList>
    </citation>
    <scope>NUCLEOTIDE SEQUENCE [LARGE SCALE GENOMIC DNA]</scope>
    <source>
        <strain evidence="1 2">DAOM 242723</strain>
    </source>
</reference>
<sequence length="342" mass="38326">MSSNSESQKLYTLKLDTIWVHIAHSSNLEMTLQTLPLEILCMIIRFIGSDHLRKQEACCLLVCKWWYEVAKPLLLEDLELSATQLVHAPDHVYPKLRAFLRQLIVDVHGPRDWPAEQEIAKLNAILTSLVEGNHLASFTLHVRSQFDSENPLAPRQQYISTWNPTQFLNVLGTSKLSHLVIDTYGSEMSSAIHICPQLALQIPSLRSVRVRMCRICPQILEFPQGDSAIPSQIESLLINLSLQDVDRFSAGFSHHCTEPRRALDLYNEMITTGTEIANKTPSLKVFKILCHKHPSSNTMTMNCITGVKTILAGAWDWGDDGVSEPEAVSPAHFSSTDSDSSS</sequence>
<dbReference type="SUPFAM" id="SSF81383">
    <property type="entry name" value="F-box domain"/>
    <property type="match status" value="1"/>
</dbReference>
<proteinExistence type="predicted"/>
<dbReference type="STRING" id="48697.A0A101MKT2"/>
<accession>A0A101MKT2</accession>
<dbReference type="Proteomes" id="UP000055045">
    <property type="component" value="Unassembled WGS sequence"/>
</dbReference>
<dbReference type="InterPro" id="IPR036047">
    <property type="entry name" value="F-box-like_dom_sf"/>
</dbReference>
<name>A0A101MKT2_PENFR</name>
<evidence type="ECO:0008006" key="3">
    <source>
        <dbReference type="Google" id="ProtNLM"/>
    </source>
</evidence>
<protein>
    <recommendedName>
        <fullName evidence="3">F-box domain-containing protein</fullName>
    </recommendedName>
</protein>
<dbReference type="EMBL" id="LLXE01000102">
    <property type="protein sequence ID" value="KUM62400.1"/>
    <property type="molecule type" value="Genomic_DNA"/>
</dbReference>
<dbReference type="AlphaFoldDB" id="A0A101MKT2"/>
<organism evidence="1 2">
    <name type="scientific">Penicillium freii</name>
    <dbReference type="NCBI Taxonomy" id="48697"/>
    <lineage>
        <taxon>Eukaryota</taxon>
        <taxon>Fungi</taxon>
        <taxon>Dikarya</taxon>
        <taxon>Ascomycota</taxon>
        <taxon>Pezizomycotina</taxon>
        <taxon>Eurotiomycetes</taxon>
        <taxon>Eurotiomycetidae</taxon>
        <taxon>Eurotiales</taxon>
        <taxon>Aspergillaceae</taxon>
        <taxon>Penicillium</taxon>
    </lineage>
</organism>
<evidence type="ECO:0000313" key="1">
    <source>
        <dbReference type="EMBL" id="KUM62400.1"/>
    </source>
</evidence>
<comment type="caution">
    <text evidence="1">The sequence shown here is derived from an EMBL/GenBank/DDBJ whole genome shotgun (WGS) entry which is preliminary data.</text>
</comment>